<dbReference type="PANTHER" id="PTHR40453:SF1">
    <property type="entry name" value="PROTEIN YOEF"/>
    <property type="match status" value="1"/>
</dbReference>
<evidence type="ECO:0008006" key="3">
    <source>
        <dbReference type="Google" id="ProtNLM"/>
    </source>
</evidence>
<dbReference type="Pfam" id="PF10662">
    <property type="entry name" value="PduV-EutP"/>
    <property type="match status" value="1"/>
</dbReference>
<dbReference type="PANTHER" id="PTHR40453">
    <property type="entry name" value="PROTEIN YOEF"/>
    <property type="match status" value="1"/>
</dbReference>
<accession>R3TJI9</accession>
<dbReference type="OrthoDB" id="6179at2"/>
<sequence length="136" mass="15576">MKKRILIVGVDDDENRKVAQKIEATSQPIRKLANLLYTNKTILVPSAYLDCPWMHKHIIALQQEASEVLFLVSMNNKKRYPPGFARVFQVPRKGGIVSHVSRKAKKTKEQAELELMEIGCLPPYLSIEFEEKISNQ</sequence>
<name>R3TJI9_9ENTE</name>
<evidence type="ECO:0000313" key="1">
    <source>
        <dbReference type="EMBL" id="EOL41564.1"/>
    </source>
</evidence>
<dbReference type="GO" id="GO:0006576">
    <property type="term" value="P:biogenic amine metabolic process"/>
    <property type="evidence" value="ECO:0007669"/>
    <property type="project" value="InterPro"/>
</dbReference>
<dbReference type="PATRIC" id="fig|1158610.3.peg.3115"/>
<protein>
    <recommendedName>
        <fullName evidence="3">Ethanolamine utilization protein</fullName>
    </recommendedName>
</protein>
<organism evidence="1 2">
    <name type="scientific">Enterococcus phoeniculicola ATCC BAA-412</name>
    <dbReference type="NCBI Taxonomy" id="1158610"/>
    <lineage>
        <taxon>Bacteria</taxon>
        <taxon>Bacillati</taxon>
        <taxon>Bacillota</taxon>
        <taxon>Bacilli</taxon>
        <taxon>Lactobacillales</taxon>
        <taxon>Enterococcaceae</taxon>
        <taxon>Enterococcus</taxon>
    </lineage>
</organism>
<reference evidence="1 2" key="1">
    <citation type="submission" date="2013-02" db="EMBL/GenBank/DDBJ databases">
        <title>The Genome Sequence of Enterococcus phoeniculicola BAA-412.</title>
        <authorList>
            <consortium name="The Broad Institute Genome Sequencing Platform"/>
            <consortium name="The Broad Institute Genome Sequencing Center for Infectious Disease"/>
            <person name="Earl A.M."/>
            <person name="Gilmore M.S."/>
            <person name="Lebreton F."/>
            <person name="Walker B."/>
            <person name="Young S.K."/>
            <person name="Zeng Q."/>
            <person name="Gargeya S."/>
            <person name="Fitzgerald M."/>
            <person name="Haas B."/>
            <person name="Abouelleil A."/>
            <person name="Alvarado L."/>
            <person name="Arachchi H.M."/>
            <person name="Berlin A.M."/>
            <person name="Chapman S.B."/>
            <person name="Dewar J."/>
            <person name="Goldberg J."/>
            <person name="Griggs A."/>
            <person name="Gujja S."/>
            <person name="Hansen M."/>
            <person name="Howarth C."/>
            <person name="Imamovic A."/>
            <person name="Larimer J."/>
            <person name="McCowan C."/>
            <person name="Murphy C."/>
            <person name="Neiman D."/>
            <person name="Pearson M."/>
            <person name="Priest M."/>
            <person name="Roberts A."/>
            <person name="Saif S."/>
            <person name="Shea T."/>
            <person name="Sisk P."/>
            <person name="Sykes S."/>
            <person name="Wortman J."/>
            <person name="Nusbaum C."/>
            <person name="Birren B."/>
        </authorList>
    </citation>
    <scope>NUCLEOTIDE SEQUENCE [LARGE SCALE GENOMIC DNA]</scope>
    <source>
        <strain evidence="1 2">ATCC BAA-412</strain>
    </source>
</reference>
<dbReference type="AlphaFoldDB" id="R3TJI9"/>
<dbReference type="RefSeq" id="WP_010769761.1">
    <property type="nucleotide sequence ID" value="NZ_ASWE01000001.1"/>
</dbReference>
<gene>
    <name evidence="1" type="ORF">UC3_03127</name>
</gene>
<keyword evidence="2" id="KW-1185">Reference proteome</keyword>
<dbReference type="InterPro" id="IPR012381">
    <property type="entry name" value="EutP_PduV"/>
</dbReference>
<dbReference type="EMBL" id="AJAT01000018">
    <property type="protein sequence ID" value="EOL41564.1"/>
    <property type="molecule type" value="Genomic_DNA"/>
</dbReference>
<dbReference type="GO" id="GO:0005524">
    <property type="term" value="F:ATP binding"/>
    <property type="evidence" value="ECO:0007669"/>
    <property type="project" value="InterPro"/>
</dbReference>
<dbReference type="Proteomes" id="UP000013785">
    <property type="component" value="Unassembled WGS sequence"/>
</dbReference>
<evidence type="ECO:0000313" key="2">
    <source>
        <dbReference type="Proteomes" id="UP000013785"/>
    </source>
</evidence>
<dbReference type="eggNOG" id="COG4917">
    <property type="taxonomic scope" value="Bacteria"/>
</dbReference>
<dbReference type="STRING" id="154621.RV11_GL000939"/>
<comment type="caution">
    <text evidence="1">The sequence shown here is derived from an EMBL/GenBank/DDBJ whole genome shotgun (WGS) entry which is preliminary data.</text>
</comment>
<dbReference type="HOGENOM" id="CLU_113298_1_0_9"/>
<proteinExistence type="predicted"/>